<evidence type="ECO:0000313" key="2">
    <source>
        <dbReference type="EMBL" id="SCZ95616.1"/>
    </source>
</evidence>
<organism evidence="2 4">
    <name type="scientific">Microbotryum saponariae</name>
    <dbReference type="NCBI Taxonomy" id="289078"/>
    <lineage>
        <taxon>Eukaryota</taxon>
        <taxon>Fungi</taxon>
        <taxon>Dikarya</taxon>
        <taxon>Basidiomycota</taxon>
        <taxon>Pucciniomycotina</taxon>
        <taxon>Microbotryomycetes</taxon>
        <taxon>Microbotryales</taxon>
        <taxon>Microbotryaceae</taxon>
        <taxon>Microbotryum</taxon>
    </lineage>
</organism>
<keyword evidence="4" id="KW-1185">Reference proteome</keyword>
<name>A0A2X0KUY9_9BASI</name>
<dbReference type="EMBL" id="FMWP01000083">
    <property type="protein sequence ID" value="SCZ95616.1"/>
    <property type="molecule type" value="Genomic_DNA"/>
</dbReference>
<accession>A0A2X0KUY9</accession>
<reference evidence="4" key="1">
    <citation type="submission" date="2016-10" db="EMBL/GenBank/DDBJ databases">
        <authorList>
            <person name="Jeantristanb JTB J.-T."/>
            <person name="Ricardo R."/>
        </authorList>
    </citation>
    <scope>NUCLEOTIDE SEQUENCE [LARGE SCALE GENOMIC DNA]</scope>
</reference>
<proteinExistence type="predicted"/>
<feature type="compositionally biased region" description="Acidic residues" evidence="1">
    <location>
        <begin position="56"/>
        <end position="68"/>
    </location>
</feature>
<feature type="compositionally biased region" description="Acidic residues" evidence="1">
    <location>
        <begin position="77"/>
        <end position="92"/>
    </location>
</feature>
<feature type="region of interest" description="Disordered" evidence="1">
    <location>
        <begin position="48"/>
        <end position="105"/>
    </location>
</feature>
<evidence type="ECO:0000313" key="3">
    <source>
        <dbReference type="EMBL" id="SDA03664.1"/>
    </source>
</evidence>
<dbReference type="AlphaFoldDB" id="A0A2X0KUY9"/>
<sequence>MASVSELSSSVAMKARWCWFVGRLLSRCGLTVRAEVWAVHVRWAEASRESVGKAEGDDDAANDGDSAGDGDKGVAGDGDEDGSGDGDEDDSASVELSKVPPVYPGATSTALMAESSREDETSMCADLTSGVHVLTTAWDSVVGQALAKCVSASCSVESLLFDQLYYVSDVVIAKSDKCISTYLFDQLYYVSDVVIAKSDE</sequence>
<evidence type="ECO:0000313" key="4">
    <source>
        <dbReference type="Proteomes" id="UP000249723"/>
    </source>
</evidence>
<reference evidence="2" key="2">
    <citation type="submission" date="2016-10" db="EMBL/GenBank/DDBJ databases">
        <authorList>
            <person name="Cai Z."/>
        </authorList>
    </citation>
    <scope>NUCLEOTIDE SEQUENCE [LARGE SCALE GENOMIC DNA]</scope>
</reference>
<dbReference type="Proteomes" id="UP000249723">
    <property type="component" value="Unassembled WGS sequence"/>
</dbReference>
<gene>
    <name evidence="2" type="ORF">BZ3500_MVSOF-1268-A1-R1_C056G00242</name>
    <name evidence="3" type="ORF">BZ3500_MVSOF-1268-A1-R1_C133G00715</name>
</gene>
<evidence type="ECO:0000256" key="1">
    <source>
        <dbReference type="SAM" id="MobiDB-lite"/>
    </source>
</evidence>
<dbReference type="EMBL" id="FMWP01000134">
    <property type="protein sequence ID" value="SDA03664.1"/>
    <property type="molecule type" value="Genomic_DNA"/>
</dbReference>
<protein>
    <submittedName>
        <fullName evidence="2">BZ3500_MvSof-1268-A1-R1_C056g00242 protein</fullName>
    </submittedName>
    <submittedName>
        <fullName evidence="3">BZ3500_MvSof-1268-A1-R1_C133g00715 protein</fullName>
    </submittedName>
</protein>